<proteinExistence type="predicted"/>
<reference evidence="2" key="1">
    <citation type="submission" date="2020-04" db="EMBL/GenBank/DDBJ databases">
        <authorList>
            <person name="Chiriac C."/>
            <person name="Salcher M."/>
            <person name="Ghai R."/>
            <person name="Kavagutti S V."/>
        </authorList>
    </citation>
    <scope>NUCLEOTIDE SEQUENCE</scope>
</reference>
<evidence type="ECO:0000256" key="1">
    <source>
        <dbReference type="SAM" id="Phobius"/>
    </source>
</evidence>
<sequence>MAQWIAVVVAFVGAGGPLTVVLTRLERRNTDQHERSLRQQERVFAEVSLARQDIGVIQQRLDRHLEFHATTITH</sequence>
<keyword evidence="1" id="KW-0472">Membrane</keyword>
<gene>
    <name evidence="2" type="ORF">UFOVP665_58</name>
</gene>
<feature type="transmembrane region" description="Helical" evidence="1">
    <location>
        <begin position="6"/>
        <end position="25"/>
    </location>
</feature>
<dbReference type="EMBL" id="LR796640">
    <property type="protein sequence ID" value="CAB4156344.1"/>
    <property type="molecule type" value="Genomic_DNA"/>
</dbReference>
<evidence type="ECO:0000313" key="2">
    <source>
        <dbReference type="EMBL" id="CAB4156344.1"/>
    </source>
</evidence>
<protein>
    <submittedName>
        <fullName evidence="2">Uncharacterized protein</fullName>
    </submittedName>
</protein>
<accession>A0A6J5NM49</accession>
<keyword evidence="1" id="KW-1133">Transmembrane helix</keyword>
<organism evidence="2">
    <name type="scientific">uncultured Caudovirales phage</name>
    <dbReference type="NCBI Taxonomy" id="2100421"/>
    <lineage>
        <taxon>Viruses</taxon>
        <taxon>Duplodnaviria</taxon>
        <taxon>Heunggongvirae</taxon>
        <taxon>Uroviricota</taxon>
        <taxon>Caudoviricetes</taxon>
        <taxon>Peduoviridae</taxon>
        <taxon>Maltschvirus</taxon>
        <taxon>Maltschvirus maltsch</taxon>
    </lineage>
</organism>
<name>A0A6J5NM49_9CAUD</name>
<keyword evidence="1" id="KW-0812">Transmembrane</keyword>